<evidence type="ECO:0000313" key="2">
    <source>
        <dbReference type="Proteomes" id="UP000005239"/>
    </source>
</evidence>
<reference evidence="2" key="1">
    <citation type="journal article" date="2008" name="Nat. Genet.">
        <title>The Pristionchus pacificus genome provides a unique perspective on nematode lifestyle and parasitism.</title>
        <authorList>
            <person name="Dieterich C."/>
            <person name="Clifton S.W."/>
            <person name="Schuster L.N."/>
            <person name="Chinwalla A."/>
            <person name="Delehaunty K."/>
            <person name="Dinkelacker I."/>
            <person name="Fulton L."/>
            <person name="Fulton R."/>
            <person name="Godfrey J."/>
            <person name="Minx P."/>
            <person name="Mitreva M."/>
            <person name="Roeseler W."/>
            <person name="Tian H."/>
            <person name="Witte H."/>
            <person name="Yang S.P."/>
            <person name="Wilson R.K."/>
            <person name="Sommer R.J."/>
        </authorList>
    </citation>
    <scope>NUCLEOTIDE SEQUENCE [LARGE SCALE GENOMIC DNA]</scope>
    <source>
        <strain evidence="2">PS312</strain>
    </source>
</reference>
<accession>A0A2A6C0R0</accession>
<dbReference type="EnsemblMetazoa" id="PPA45847.1">
    <property type="protein sequence ID" value="PPA45847.1"/>
    <property type="gene ID" value="WBGene00284216"/>
</dbReference>
<dbReference type="Proteomes" id="UP000005239">
    <property type="component" value="Unassembled WGS sequence"/>
</dbReference>
<protein>
    <submittedName>
        <fullName evidence="1">Uncharacterized protein</fullName>
    </submittedName>
</protein>
<proteinExistence type="predicted"/>
<accession>A0A8R1V3R8</accession>
<organism evidence="1 2">
    <name type="scientific">Pristionchus pacificus</name>
    <name type="common">Parasitic nematode worm</name>
    <dbReference type="NCBI Taxonomy" id="54126"/>
    <lineage>
        <taxon>Eukaryota</taxon>
        <taxon>Metazoa</taxon>
        <taxon>Ecdysozoa</taxon>
        <taxon>Nematoda</taxon>
        <taxon>Chromadorea</taxon>
        <taxon>Rhabditida</taxon>
        <taxon>Rhabditina</taxon>
        <taxon>Diplogasteromorpha</taxon>
        <taxon>Diplogasteroidea</taxon>
        <taxon>Neodiplogasteridae</taxon>
        <taxon>Pristionchus</taxon>
    </lineage>
</organism>
<gene>
    <name evidence="1" type="primary">WBGene00284216</name>
</gene>
<name>A0A2A6C0R0_PRIPA</name>
<dbReference type="AlphaFoldDB" id="A0A2A6C0R0"/>
<reference evidence="1" key="2">
    <citation type="submission" date="2022-06" db="UniProtKB">
        <authorList>
            <consortium name="EnsemblMetazoa"/>
        </authorList>
    </citation>
    <scope>IDENTIFICATION</scope>
    <source>
        <strain evidence="1">PS312</strain>
    </source>
</reference>
<evidence type="ECO:0000313" key="1">
    <source>
        <dbReference type="EnsemblMetazoa" id="PPA45847.1"/>
    </source>
</evidence>
<keyword evidence="2" id="KW-1185">Reference proteome</keyword>
<sequence length="75" mass="8006">MSLNGLVKGEDRAGIVPRERLAGYAIKRQASTTAGSEADPTKLKCSNAIDPTYNWTYNGQAFAASVRFVCGKPKG</sequence>